<reference evidence="11 12" key="1">
    <citation type="journal article" date="2011" name="J. Microbiol.">
        <title>Gramella jeungdoensis sp. nov., isolated from a solar saltern in Korea.</title>
        <authorList>
            <person name="Joung Y."/>
            <person name="Kim H."/>
            <person name="Jang T."/>
            <person name="Ahn T.S."/>
            <person name="Joh K."/>
        </authorList>
    </citation>
    <scope>NUCLEOTIDE SEQUENCE [LARGE SCALE GENOMIC DNA]</scope>
    <source>
        <strain evidence="11 12">KCTC 23123</strain>
    </source>
</reference>
<evidence type="ECO:0000259" key="10">
    <source>
        <dbReference type="Pfam" id="PF04389"/>
    </source>
</evidence>
<keyword evidence="7" id="KW-0325">Glycoprotein</keyword>
<protein>
    <recommendedName>
        <fullName evidence="4">Vacuolar membrane protease</fullName>
    </recommendedName>
    <alternativeName>
        <fullName evidence="8">FXNA-related family protease 1</fullName>
    </alternativeName>
</protein>
<evidence type="ECO:0000256" key="8">
    <source>
        <dbReference type="ARBA" id="ARBA00031512"/>
    </source>
</evidence>
<dbReference type="Proteomes" id="UP000298517">
    <property type="component" value="Unassembled WGS sequence"/>
</dbReference>
<evidence type="ECO:0000256" key="9">
    <source>
        <dbReference type="SAM" id="Phobius"/>
    </source>
</evidence>
<evidence type="ECO:0000256" key="7">
    <source>
        <dbReference type="ARBA" id="ARBA00023180"/>
    </source>
</evidence>
<feature type="transmembrane region" description="Helical" evidence="9">
    <location>
        <begin position="541"/>
        <end position="560"/>
    </location>
</feature>
<dbReference type="Gene3D" id="3.40.630.10">
    <property type="entry name" value="Zn peptidases"/>
    <property type="match status" value="1"/>
</dbReference>
<dbReference type="InterPro" id="IPR007484">
    <property type="entry name" value="Peptidase_M28"/>
</dbReference>
<evidence type="ECO:0000256" key="5">
    <source>
        <dbReference type="ARBA" id="ARBA00022554"/>
    </source>
</evidence>
<evidence type="ECO:0000256" key="1">
    <source>
        <dbReference type="ARBA" id="ARBA00003273"/>
    </source>
</evidence>
<keyword evidence="6 9" id="KW-1133">Transmembrane helix</keyword>
<keyword evidence="12" id="KW-1185">Reference proteome</keyword>
<accession>A0A4Y8ASX5</accession>
<dbReference type="Pfam" id="PF04389">
    <property type="entry name" value="Peptidase_M28"/>
    <property type="match status" value="1"/>
</dbReference>
<evidence type="ECO:0000313" key="11">
    <source>
        <dbReference type="EMBL" id="TEW73756.1"/>
    </source>
</evidence>
<sequence>MISKRYSQVISVLIIVAAVYYSFYSLMPSKKHYSTAQTGFSTQKALVHLKEITKKPHFTGSEEHTVVRNYLVNEFEKLGLTVEVQEQVAVNKKWRAAANTKNILARIKGSGNGKALLLLSHYDSNPHSSLGASDAGSGVVIILEGIRAYLAGNNIPKNDIIICISDAEELGLLGANAFVNEHPWSKDVGLVLNFEARGSGGPSYMLVETNGGNKQLIEAFQLANTPYPVANSLMYSVYKMLPNDTDLTVFREDGNIDGFNFAFIGDHFDYHTAQDTVERMDINTFEHQASYLIAMLNYFSNTDLSNLKAEEDFVYFNFPYFGMVFYPFSWVLPMALICALLFFVLLIVGFSNKKLTLVGVLKGFIPFILSLLISSLFAIYGWKVLLKMHPNYTDILHGFTYNGYYYIAAFVALTLAICFWFYKGFFKKRTAQDLVIAPLFIWILINVGIALYLPGAAFFIIPVIILLFILSILLFSKPENKVVLFSIAVIPILIIFSPLVKLFPVGLGLKMLIISTIFTVLLVGLLIPVFKHYRNEQRIPFLFLLTGGMVLISATINSGFSEERKQPNSILYVLDTSINKAYWASYNAATDSFTKQFLGENPTKGSYDVHTTASKYKTTIKLHKQTEIVPLERPTITIVSDTIINSNRSICLSIYSNRNANKIELLTASPIEFKEFKVNAIRLKKEATKNNVLSIKSGSILSYYRTDAGEIIDLEFVVEANQQLDIDILESKYDLFTNPLFKIQPRSKTMLAMPFVLNDATVIKTNIKI</sequence>
<comment type="function">
    <text evidence="1">May be involved in vacuolar sorting and osmoregulation.</text>
</comment>
<comment type="caution">
    <text evidence="11">The sequence shown here is derived from an EMBL/GenBank/DDBJ whole genome shotgun (WGS) entry which is preliminary data.</text>
</comment>
<feature type="domain" description="Peptidase M28" evidence="10">
    <location>
        <begin position="102"/>
        <end position="293"/>
    </location>
</feature>
<dbReference type="RefSeq" id="WP_134248156.1">
    <property type="nucleotide sequence ID" value="NZ_SNQI01000003.1"/>
</dbReference>
<name>A0A4Y8ASX5_9FLAO</name>
<dbReference type="GO" id="GO:0006508">
    <property type="term" value="P:proteolysis"/>
    <property type="evidence" value="ECO:0007669"/>
    <property type="project" value="InterPro"/>
</dbReference>
<dbReference type="InterPro" id="IPR045175">
    <property type="entry name" value="M28_fam"/>
</dbReference>
<evidence type="ECO:0000313" key="12">
    <source>
        <dbReference type="Proteomes" id="UP000298517"/>
    </source>
</evidence>
<feature type="transmembrane region" description="Helical" evidence="9">
    <location>
        <begin position="403"/>
        <end position="422"/>
    </location>
</feature>
<dbReference type="GO" id="GO:0008235">
    <property type="term" value="F:metalloexopeptidase activity"/>
    <property type="evidence" value="ECO:0007669"/>
    <property type="project" value="InterPro"/>
</dbReference>
<feature type="transmembrane region" description="Helical" evidence="9">
    <location>
        <begin position="434"/>
        <end position="453"/>
    </location>
</feature>
<evidence type="ECO:0000256" key="2">
    <source>
        <dbReference type="ARBA" id="ARBA00004128"/>
    </source>
</evidence>
<dbReference type="EMBL" id="SNQI01000003">
    <property type="protein sequence ID" value="TEW73756.1"/>
    <property type="molecule type" value="Genomic_DNA"/>
</dbReference>
<keyword evidence="9" id="KW-0472">Membrane</keyword>
<feature type="transmembrane region" description="Helical" evidence="9">
    <location>
        <begin position="459"/>
        <end position="475"/>
    </location>
</feature>
<dbReference type="PANTHER" id="PTHR12147">
    <property type="entry name" value="METALLOPEPTIDASE M28 FAMILY MEMBER"/>
    <property type="match status" value="1"/>
</dbReference>
<comment type="subcellular location">
    <subcellularLocation>
        <location evidence="2">Vacuole membrane</location>
        <topology evidence="2">Multi-pass membrane protein</topology>
    </subcellularLocation>
</comment>
<proteinExistence type="inferred from homology"/>
<feature type="transmembrane region" description="Helical" evidence="9">
    <location>
        <begin position="509"/>
        <end position="529"/>
    </location>
</feature>
<feature type="transmembrane region" description="Helical" evidence="9">
    <location>
        <begin position="330"/>
        <end position="351"/>
    </location>
</feature>
<gene>
    <name evidence="11" type="ORF">E2488_09740</name>
</gene>
<evidence type="ECO:0000256" key="3">
    <source>
        <dbReference type="ARBA" id="ARBA00010918"/>
    </source>
</evidence>
<dbReference type="OrthoDB" id="9778250at2"/>
<feature type="transmembrane region" description="Helical" evidence="9">
    <location>
        <begin position="482"/>
        <end position="503"/>
    </location>
</feature>
<dbReference type="AlphaFoldDB" id="A0A4Y8ASX5"/>
<keyword evidence="5" id="KW-0926">Vacuole</keyword>
<dbReference type="PANTHER" id="PTHR12147:SF58">
    <property type="entry name" value="VACUOLAR MEMBRANE PROTEASE"/>
    <property type="match status" value="1"/>
</dbReference>
<organism evidence="11 12">
    <name type="scientific">Gramella jeungdoensis</name>
    <dbReference type="NCBI Taxonomy" id="708091"/>
    <lineage>
        <taxon>Bacteria</taxon>
        <taxon>Pseudomonadati</taxon>
        <taxon>Bacteroidota</taxon>
        <taxon>Flavobacteriia</taxon>
        <taxon>Flavobacteriales</taxon>
        <taxon>Flavobacteriaceae</taxon>
        <taxon>Christiangramia</taxon>
    </lineage>
</organism>
<evidence type="ECO:0000256" key="4">
    <source>
        <dbReference type="ARBA" id="ARBA00017435"/>
    </source>
</evidence>
<dbReference type="GO" id="GO:0005774">
    <property type="term" value="C:vacuolar membrane"/>
    <property type="evidence" value="ECO:0007669"/>
    <property type="project" value="UniProtKB-SubCell"/>
</dbReference>
<keyword evidence="9" id="KW-0812">Transmembrane</keyword>
<evidence type="ECO:0000256" key="6">
    <source>
        <dbReference type="ARBA" id="ARBA00022989"/>
    </source>
</evidence>
<comment type="similarity">
    <text evidence="3">Belongs to the peptidase M28 family.</text>
</comment>
<dbReference type="SUPFAM" id="SSF53187">
    <property type="entry name" value="Zn-dependent exopeptidases"/>
    <property type="match status" value="1"/>
</dbReference>
<feature type="transmembrane region" description="Helical" evidence="9">
    <location>
        <begin position="363"/>
        <end position="383"/>
    </location>
</feature>
<feature type="transmembrane region" description="Helical" evidence="9">
    <location>
        <begin position="9"/>
        <end position="27"/>
    </location>
</feature>